<keyword evidence="7" id="KW-1185">Reference proteome</keyword>
<keyword evidence="3" id="KW-0812">Transmembrane</keyword>
<protein>
    <recommendedName>
        <fullName evidence="5">MRH domain-containing protein</fullName>
    </recommendedName>
</protein>
<keyword evidence="3" id="KW-0472">Membrane</keyword>
<feature type="domain" description="MRH" evidence="5">
    <location>
        <begin position="566"/>
        <end position="775"/>
    </location>
</feature>
<dbReference type="Gene3D" id="2.10.50.10">
    <property type="entry name" value="Tumor Necrosis Factor Receptor, subunit A, domain 2"/>
    <property type="match status" value="1"/>
</dbReference>
<evidence type="ECO:0000256" key="3">
    <source>
        <dbReference type="SAM" id="Phobius"/>
    </source>
</evidence>
<dbReference type="Pfam" id="PF23032">
    <property type="entry name" value="GBD_ELAPOR1-like_3rd"/>
    <property type="match status" value="1"/>
</dbReference>
<organism evidence="6 7">
    <name type="scientific">Paragonimus heterotremus</name>
    <dbReference type="NCBI Taxonomy" id="100268"/>
    <lineage>
        <taxon>Eukaryota</taxon>
        <taxon>Metazoa</taxon>
        <taxon>Spiralia</taxon>
        <taxon>Lophotrochozoa</taxon>
        <taxon>Platyhelminthes</taxon>
        <taxon>Trematoda</taxon>
        <taxon>Digenea</taxon>
        <taxon>Plagiorchiida</taxon>
        <taxon>Troglotremata</taxon>
        <taxon>Troglotrematidae</taxon>
        <taxon>Paragonimus</taxon>
    </lineage>
</organism>
<feature type="transmembrane region" description="Helical" evidence="3">
    <location>
        <begin position="825"/>
        <end position="845"/>
    </location>
</feature>
<dbReference type="Proteomes" id="UP000748531">
    <property type="component" value="Unassembled WGS sequence"/>
</dbReference>
<dbReference type="EMBL" id="LUCH01000042">
    <property type="protein sequence ID" value="KAF5406302.1"/>
    <property type="molecule type" value="Genomic_DNA"/>
</dbReference>
<dbReference type="Pfam" id="PF23087">
    <property type="entry name" value="MRH_ELAPOR1_9th"/>
    <property type="match status" value="1"/>
</dbReference>
<dbReference type="PANTHER" id="PTHR22727">
    <property type="entry name" value="PROTEIN CBG13728"/>
    <property type="match status" value="1"/>
</dbReference>
<reference evidence="6" key="1">
    <citation type="submission" date="2019-05" db="EMBL/GenBank/DDBJ databases">
        <title>Annotation for the trematode Paragonimus heterotremus.</title>
        <authorList>
            <person name="Choi Y.-J."/>
        </authorList>
    </citation>
    <scope>NUCLEOTIDE SEQUENCE</scope>
    <source>
        <strain evidence="6">LC</strain>
    </source>
</reference>
<dbReference type="SMART" id="SM01411">
    <property type="entry name" value="Ephrin_rec_like"/>
    <property type="match status" value="1"/>
</dbReference>
<dbReference type="PANTHER" id="PTHR22727:SF15">
    <property type="entry name" value="MRH DOMAIN-CONTAINING PROTEIN"/>
    <property type="match status" value="1"/>
</dbReference>
<evidence type="ECO:0000256" key="4">
    <source>
        <dbReference type="SAM" id="SignalP"/>
    </source>
</evidence>
<dbReference type="GO" id="GO:0016020">
    <property type="term" value="C:membrane"/>
    <property type="evidence" value="ECO:0007669"/>
    <property type="project" value="TreeGrafter"/>
</dbReference>
<keyword evidence="1 4" id="KW-0732">Signal</keyword>
<comment type="caution">
    <text evidence="6">The sequence shown here is derived from an EMBL/GenBank/DDBJ whole genome shotgun (WGS) entry which is preliminary data.</text>
</comment>
<dbReference type="PROSITE" id="PS51914">
    <property type="entry name" value="MRH"/>
    <property type="match status" value="1"/>
</dbReference>
<evidence type="ECO:0000313" key="7">
    <source>
        <dbReference type="Proteomes" id="UP000748531"/>
    </source>
</evidence>
<name>A0A8J4TP16_9TREM</name>
<dbReference type="InterPro" id="IPR056609">
    <property type="entry name" value="Elapor1-like_3rd"/>
</dbReference>
<dbReference type="AlphaFoldDB" id="A0A8J4TP16"/>
<evidence type="ECO:0000313" key="6">
    <source>
        <dbReference type="EMBL" id="KAF5406302.1"/>
    </source>
</evidence>
<gene>
    <name evidence="6" type="ORF">PHET_00176</name>
</gene>
<keyword evidence="2" id="KW-1015">Disulfide bond</keyword>
<dbReference type="InterPro" id="IPR056607">
    <property type="entry name" value="Elapor1/2_MRH"/>
</dbReference>
<evidence type="ECO:0000259" key="5">
    <source>
        <dbReference type="PROSITE" id="PS51914"/>
    </source>
</evidence>
<proteinExistence type="predicted"/>
<dbReference type="OrthoDB" id="439917at2759"/>
<feature type="chain" id="PRO_5035155094" description="MRH domain-containing protein" evidence="4">
    <location>
        <begin position="19"/>
        <end position="959"/>
    </location>
</feature>
<dbReference type="InterPro" id="IPR044865">
    <property type="entry name" value="MRH_dom"/>
</dbReference>
<accession>A0A8J4TP16</accession>
<keyword evidence="3" id="KW-1133">Transmembrane helix</keyword>
<feature type="signal peptide" evidence="4">
    <location>
        <begin position="1"/>
        <end position="18"/>
    </location>
</feature>
<dbReference type="InterPro" id="IPR039181">
    <property type="entry name" value="Elapor1/2"/>
</dbReference>
<evidence type="ECO:0000256" key="1">
    <source>
        <dbReference type="ARBA" id="ARBA00022729"/>
    </source>
</evidence>
<evidence type="ECO:0000256" key="2">
    <source>
        <dbReference type="ARBA" id="ARBA00023157"/>
    </source>
</evidence>
<sequence length="959" mass="107409">MRIVHLITFGLLLHTAQNKLCTKEDLHFHTSDCDELGSQWVYKVPDLEIQCTLTNESIPKRAKTCDKFCPSGQYLDMENQECKNCSSGYFSKGNALEITKWPEIPPELYVDVSYNNRIINSCNESSWYAKNDYLLGKAKSDCTTLLSMKLHNLHDGLVSFTYNIEEYGTMAFFTVRNERCSQLPGSSYMLAYTGYNVFYKMTVKLPKGHHILQWYLFADPNSLQALWGPSESTMKIGQITVTGTPPILRCTPCPAGTWGATEGQAVCDICPENTFSNTGAQKCEVCSAVEYSRPGSTHCTARLPCTNVDYVPVWSPCDSNGTMQKSYKWIEPIICNTQLGVALPQAEKPVACRPCAVGTEPLNHTHCADCQVDKPSLSATCLRCGADRVPIYGILYDTWSRFPPHLKTWCTTLGTNKCQPWLLYANFISSGLGTSSQTAATLELSLPFGFVRSTEDNDDKGDLIVRDPPIPDTHLRVEFEMICSALCQLVLKQVSQRSTLLIVYQCVTCPPGLFYESRMNTTTHQEVINCTACPTNTVVVSDAHAARSVPEACIPCEPGTKAVNHSVCVIDTMPATTDGMLYNLTNLLSGNRTIQGTKLFTSSGLPYRYEYHLTLKYGDHVHCLNTLSNGVSYGIESLICRHTTVWESTTSETEFYTQPLSLADRLVKAIPSNYSKEFWSEVNTNLTRAGWTKDDIGTDLHYIFNTYASSINCPHGRWSVVTFRCGLAQDMWFANFLYNESKDMGTLELPPACPAGTCDGCVYQFLWTSILACPICSPAQFQRFYGECKYGTRYVYLTAPQVCRIPRGMQTREVQQCPLLTAGQYVALFLALSTFLTLGFIIFICHRRNKKLEYKYMKLIQSQEGRGQPTSCALDEHEEDSVDSFGRRSIRQISNTNAHLQLEPTSVAPVKATNPVIPMPKLQLPILGPILFKKRIIYSHRQKNDDQDRQPLPENEVIG</sequence>